<comment type="function">
    <text evidence="1 4">The glycine cleavage system catalyzes the degradation of glycine. The P protein binds the alpha-amino group of glycine through its pyridoxal phosphate cofactor; CO(2) is released and the remaining methylamine moiety is then transferred to the lipoamide cofactor of the H protein.</text>
</comment>
<dbReference type="InterPro" id="IPR049315">
    <property type="entry name" value="GDC-P_N"/>
</dbReference>
<comment type="similarity">
    <text evidence="4">Belongs to the GcvP family. N-terminal subunit subfamily.</text>
</comment>
<dbReference type="NCBIfam" id="NF001696">
    <property type="entry name" value="PRK00451.1"/>
    <property type="match status" value="1"/>
</dbReference>
<dbReference type="Proteomes" id="UP000008631">
    <property type="component" value="Chromosome"/>
</dbReference>
<dbReference type="EMBL" id="CP002353">
    <property type="protein sequence ID" value="ADV63256.1"/>
    <property type="molecule type" value="Genomic_DNA"/>
</dbReference>
<sequence length="455" mass="49084">MPFLPQTDDDREVMLKTIGVASADELFDVIPDSVRLRRPLNLPPALGEVELTQLLNELAALNQGVDHRPCFLGGGAYDHFVPAAVDTLASRGEFFTAYTPYQAEASQGTLQAIFEYQTLMAELTGMEISNASLYDGPSAAAEAALMALAVTGREGKIIAVGTVHPEIRQTLETFLINLPARLEVVPFDPSTGRIHPETLEQAIDETTAAVVFQQPNIFGGLEPIADLIAIARAKGALAIVSVDPISLGLLKKPGDYGADIVVGEGQGLGNHLNFGGPLLGILTCREAFVRKMPGRIVGQTTDHHGKRCWVLTLQTREQHIRREKATSNICTNQGLLALRSSIYLALLGPRGLRQVAEVSTRRAHLAAEKLTAIPGLSLAFPDLPFFKEFVLKVDPATGKTARQVLDLVNAQGFHGGLALDRWFPEMTDALMVAVTEKRTSAEIDRLARAYASALA</sequence>
<dbReference type="InParanoid" id="E8QZW5"/>
<dbReference type="PIRSF" id="PIRSF006815">
    <property type="entry name" value="GcvPA"/>
    <property type="match status" value="1"/>
</dbReference>
<dbReference type="InterPro" id="IPR015424">
    <property type="entry name" value="PyrdxlP-dep_Trfase"/>
</dbReference>
<feature type="domain" description="Glycine cleavage system P-protein N-terminal" evidence="5">
    <location>
        <begin position="3"/>
        <end position="447"/>
    </location>
</feature>
<dbReference type="InterPro" id="IPR023010">
    <property type="entry name" value="GcvPA"/>
</dbReference>
<dbReference type="RefSeq" id="WP_013565544.1">
    <property type="nucleotide sequence ID" value="NC_014962.1"/>
</dbReference>
<comment type="catalytic activity">
    <reaction evidence="3 4">
        <text>N(6)-[(R)-lipoyl]-L-lysyl-[glycine-cleavage complex H protein] + glycine + H(+) = N(6)-[(R)-S(8)-aminomethyldihydrolipoyl]-L-lysyl-[glycine-cleavage complex H protein] + CO2</text>
        <dbReference type="Rhea" id="RHEA:24304"/>
        <dbReference type="Rhea" id="RHEA-COMP:10494"/>
        <dbReference type="Rhea" id="RHEA-COMP:10495"/>
        <dbReference type="ChEBI" id="CHEBI:15378"/>
        <dbReference type="ChEBI" id="CHEBI:16526"/>
        <dbReference type="ChEBI" id="CHEBI:57305"/>
        <dbReference type="ChEBI" id="CHEBI:83099"/>
        <dbReference type="ChEBI" id="CHEBI:83143"/>
        <dbReference type="EC" id="1.4.4.2"/>
    </reaction>
</comment>
<dbReference type="InterPro" id="IPR015421">
    <property type="entry name" value="PyrdxlP-dep_Trfase_major"/>
</dbReference>
<dbReference type="InterPro" id="IPR015422">
    <property type="entry name" value="PyrdxlP-dep_Trfase_small"/>
</dbReference>
<dbReference type="CDD" id="cd00613">
    <property type="entry name" value="GDC-P"/>
    <property type="match status" value="1"/>
</dbReference>
<evidence type="ECO:0000313" key="6">
    <source>
        <dbReference type="EMBL" id="ADV63256.1"/>
    </source>
</evidence>
<reference evidence="6 7" key="1">
    <citation type="journal article" date="2011" name="Stand. Genomic Sci.">
        <title>Complete genome sequence of Isosphaera pallida type strain (IS1B).</title>
        <authorList>
            <consortium name="US DOE Joint Genome Institute (JGI-PGF)"/>
            <person name="Goker M."/>
            <person name="Cleland D."/>
            <person name="Saunders E."/>
            <person name="Lapidus A."/>
            <person name="Nolan M."/>
            <person name="Lucas S."/>
            <person name="Hammon N."/>
            <person name="Deshpande S."/>
            <person name="Cheng J.F."/>
            <person name="Tapia R."/>
            <person name="Han C."/>
            <person name="Goodwin L."/>
            <person name="Pitluck S."/>
            <person name="Liolios K."/>
            <person name="Pagani I."/>
            <person name="Ivanova N."/>
            <person name="Mavromatis K."/>
            <person name="Pati A."/>
            <person name="Chen A."/>
            <person name="Palaniappan K."/>
            <person name="Land M."/>
            <person name="Hauser L."/>
            <person name="Chang Y.J."/>
            <person name="Jeffries C.D."/>
            <person name="Detter J.C."/>
            <person name="Beck B."/>
            <person name="Woyke T."/>
            <person name="Bristow J."/>
            <person name="Eisen J.A."/>
            <person name="Markowitz V."/>
            <person name="Hugenholtz P."/>
            <person name="Kyrpides N.C."/>
            <person name="Klenk H.P."/>
        </authorList>
    </citation>
    <scope>NUCLEOTIDE SEQUENCE [LARGE SCALE GENOMIC DNA]</scope>
    <source>
        <strain evidence="7">ATCC 43644 / DSM 9630 / IS1B</strain>
    </source>
</reference>
<evidence type="ECO:0000256" key="4">
    <source>
        <dbReference type="HAMAP-Rule" id="MF_00712"/>
    </source>
</evidence>
<dbReference type="PANTHER" id="PTHR42806:SF1">
    <property type="entry name" value="GLYCINE DEHYDROGENASE (DECARBOXYLATING)"/>
    <property type="match status" value="1"/>
</dbReference>
<dbReference type="Gene3D" id="3.90.1150.10">
    <property type="entry name" value="Aspartate Aminotransferase, domain 1"/>
    <property type="match status" value="1"/>
</dbReference>
<dbReference type="GO" id="GO:0019464">
    <property type="term" value="P:glycine decarboxylation via glycine cleavage system"/>
    <property type="evidence" value="ECO:0007669"/>
    <property type="project" value="UniProtKB-UniRule"/>
</dbReference>
<evidence type="ECO:0000256" key="3">
    <source>
        <dbReference type="ARBA" id="ARBA00049026"/>
    </source>
</evidence>
<evidence type="ECO:0000259" key="5">
    <source>
        <dbReference type="Pfam" id="PF02347"/>
    </source>
</evidence>
<dbReference type="OrthoDB" id="9771867at2"/>
<dbReference type="PANTHER" id="PTHR42806">
    <property type="entry name" value="GLYCINE CLEAVAGE SYSTEM P-PROTEIN"/>
    <property type="match status" value="1"/>
</dbReference>
<dbReference type="EC" id="1.4.4.2" evidence="4"/>
<gene>
    <name evidence="4" type="primary">gcvPA</name>
    <name evidence="6" type="ordered locus">Isop_2687</name>
</gene>
<organism evidence="6 7">
    <name type="scientific">Isosphaera pallida (strain ATCC 43644 / DSM 9630 / IS1B)</name>
    <dbReference type="NCBI Taxonomy" id="575540"/>
    <lineage>
        <taxon>Bacteria</taxon>
        <taxon>Pseudomonadati</taxon>
        <taxon>Planctomycetota</taxon>
        <taxon>Planctomycetia</taxon>
        <taxon>Isosphaerales</taxon>
        <taxon>Isosphaeraceae</taxon>
        <taxon>Isosphaera</taxon>
    </lineage>
</organism>
<name>E8QZW5_ISOPI</name>
<dbReference type="HAMAP" id="MF_00712">
    <property type="entry name" value="GcvPA"/>
    <property type="match status" value="1"/>
</dbReference>
<dbReference type="InterPro" id="IPR020581">
    <property type="entry name" value="GDC_P"/>
</dbReference>
<dbReference type="eggNOG" id="COG0403">
    <property type="taxonomic scope" value="Bacteria"/>
</dbReference>
<dbReference type="Gene3D" id="3.40.640.10">
    <property type="entry name" value="Type I PLP-dependent aspartate aminotransferase-like (Major domain)"/>
    <property type="match status" value="1"/>
</dbReference>
<dbReference type="GO" id="GO:0004375">
    <property type="term" value="F:glycine dehydrogenase (decarboxylating) activity"/>
    <property type="evidence" value="ECO:0007669"/>
    <property type="project" value="UniProtKB-EC"/>
</dbReference>
<dbReference type="GO" id="GO:0009116">
    <property type="term" value="P:nucleoside metabolic process"/>
    <property type="evidence" value="ECO:0007669"/>
    <property type="project" value="InterPro"/>
</dbReference>
<dbReference type="AlphaFoldDB" id="E8QZW5"/>
<keyword evidence="7" id="KW-1185">Reference proteome</keyword>
<dbReference type="HOGENOM" id="CLU_004620_0_2_0"/>
<protein>
    <recommendedName>
        <fullName evidence="4">Probable glycine dehydrogenase (decarboxylating) subunit 1</fullName>
        <ecNumber evidence="4">1.4.4.2</ecNumber>
    </recommendedName>
    <alternativeName>
        <fullName evidence="4">Glycine cleavage system P-protein subunit 1</fullName>
    </alternativeName>
    <alternativeName>
        <fullName evidence="4">Glycine decarboxylase subunit 1</fullName>
    </alternativeName>
    <alternativeName>
        <fullName evidence="4">Glycine dehydrogenase (aminomethyl-transferring) subunit 1</fullName>
    </alternativeName>
</protein>
<dbReference type="KEGG" id="ipa:Isop_2687"/>
<keyword evidence="2 4" id="KW-0560">Oxidoreductase</keyword>
<accession>E8QZW5</accession>
<dbReference type="Pfam" id="PF02347">
    <property type="entry name" value="GDC-P"/>
    <property type="match status" value="1"/>
</dbReference>
<proteinExistence type="inferred from homology"/>
<dbReference type="STRING" id="575540.Isop_2687"/>
<evidence type="ECO:0000313" key="7">
    <source>
        <dbReference type="Proteomes" id="UP000008631"/>
    </source>
</evidence>
<evidence type="ECO:0000256" key="1">
    <source>
        <dbReference type="ARBA" id="ARBA00003788"/>
    </source>
</evidence>
<comment type="subunit">
    <text evidence="4">The glycine cleavage system is composed of four proteins: P, T, L and H. In this organism, the P 'protein' is a heterodimer of two subunits.</text>
</comment>
<dbReference type="SUPFAM" id="SSF53383">
    <property type="entry name" value="PLP-dependent transferases"/>
    <property type="match status" value="1"/>
</dbReference>
<evidence type="ECO:0000256" key="2">
    <source>
        <dbReference type="ARBA" id="ARBA00023002"/>
    </source>
</evidence>